<protein>
    <submittedName>
        <fullName evidence="1">Uncharacterized protein</fullName>
    </submittedName>
</protein>
<reference evidence="1" key="1">
    <citation type="journal article" date="2015" name="ISME J.">
        <title>Aquifer environment selects for microbial species cohorts in sediment and groundwater.</title>
        <authorList>
            <person name="Hug L.A."/>
            <person name="Thomas B.C."/>
            <person name="Brown C.T."/>
            <person name="Frischkorn K.R."/>
            <person name="Williams K.H."/>
            <person name="Tringe S.G."/>
            <person name="Banfield J.F."/>
        </authorList>
    </citation>
    <scope>NUCLEOTIDE SEQUENCE</scope>
</reference>
<name>A0A0H4T8U0_9BACT</name>
<evidence type="ECO:0000313" key="1">
    <source>
        <dbReference type="EMBL" id="AKQ03200.1"/>
    </source>
</evidence>
<dbReference type="EMBL" id="KT007009">
    <property type="protein sequence ID" value="AKQ03200.1"/>
    <property type="molecule type" value="Genomic_DNA"/>
</dbReference>
<sequence>MPVYDTTKLERFLKRHGCRNCSVELVLKVAKGALVRMTEHAFLNSKKTKVPRKLGLITRRGKDGVLEATRKCMSLVRVVQA</sequence>
<proteinExistence type="predicted"/>
<dbReference type="AlphaFoldDB" id="A0A0H4T8U0"/>
<accession>A0A0H4T8U0</accession>
<organism evidence="1">
    <name type="scientific">uncultured Microgenomates bacterium Rifle_16ft_4_minimus_37906</name>
    <dbReference type="NCBI Taxonomy" id="1665116"/>
    <lineage>
        <taxon>Bacteria</taxon>
        <taxon>Candidatus Microgenomatota</taxon>
        <taxon>environmental samples</taxon>
    </lineage>
</organism>